<proteinExistence type="inferred from homology"/>
<dbReference type="GO" id="GO:0005856">
    <property type="term" value="C:cytoskeleton"/>
    <property type="evidence" value="ECO:0007669"/>
    <property type="project" value="UniProtKB-SubCell"/>
</dbReference>
<feature type="coiled-coil region" evidence="6">
    <location>
        <begin position="244"/>
        <end position="342"/>
    </location>
</feature>
<evidence type="ECO:0000256" key="7">
    <source>
        <dbReference type="SAM" id="MobiDB-lite"/>
    </source>
</evidence>
<gene>
    <name evidence="9" type="ORF">MSPICULIGERA_LOCUS22045</name>
</gene>
<evidence type="ECO:0000256" key="2">
    <source>
        <dbReference type="ARBA" id="ARBA00009423"/>
    </source>
</evidence>
<evidence type="ECO:0000313" key="10">
    <source>
        <dbReference type="Proteomes" id="UP001177023"/>
    </source>
</evidence>
<keyword evidence="5" id="KW-0206">Cytoskeleton</keyword>
<keyword evidence="3" id="KW-0963">Cytoplasm</keyword>
<dbReference type="Gene3D" id="1.20.5.1700">
    <property type="match status" value="1"/>
</dbReference>
<evidence type="ECO:0000313" key="9">
    <source>
        <dbReference type="EMBL" id="CAJ0583977.1"/>
    </source>
</evidence>
<comment type="caution">
    <text evidence="9">The sequence shown here is derived from an EMBL/GenBank/DDBJ whole genome shotgun (WGS) entry which is preliminary data.</text>
</comment>
<dbReference type="EMBL" id="CATQJA010002665">
    <property type="protein sequence ID" value="CAJ0583977.1"/>
    <property type="molecule type" value="Genomic_DNA"/>
</dbReference>
<feature type="region of interest" description="Disordered" evidence="7">
    <location>
        <begin position="1"/>
        <end position="113"/>
    </location>
</feature>
<evidence type="ECO:0000256" key="5">
    <source>
        <dbReference type="ARBA" id="ARBA00023212"/>
    </source>
</evidence>
<accession>A0AA36DB40</accession>
<feature type="compositionally biased region" description="Basic and acidic residues" evidence="7">
    <location>
        <begin position="68"/>
        <end position="80"/>
    </location>
</feature>
<feature type="coiled-coil region" evidence="6">
    <location>
        <begin position="141"/>
        <end position="198"/>
    </location>
</feature>
<keyword evidence="4 6" id="KW-0175">Coiled coil</keyword>
<keyword evidence="10" id="KW-1185">Reference proteome</keyword>
<evidence type="ECO:0000256" key="1">
    <source>
        <dbReference type="ARBA" id="ARBA00004245"/>
    </source>
</evidence>
<dbReference type="AlphaFoldDB" id="A0AA36DB40"/>
<evidence type="ECO:0000259" key="8">
    <source>
        <dbReference type="Pfam" id="PF05010"/>
    </source>
</evidence>
<protein>
    <recommendedName>
        <fullName evidence="8">Transforming acidic coiled-coil-containing protein C-terminal domain-containing protein</fullName>
    </recommendedName>
</protein>
<comment type="subcellular location">
    <subcellularLocation>
        <location evidence="1">Cytoplasm</location>
        <location evidence="1">Cytoskeleton</location>
    </subcellularLocation>
</comment>
<evidence type="ECO:0000256" key="6">
    <source>
        <dbReference type="SAM" id="Coils"/>
    </source>
</evidence>
<evidence type="ECO:0000256" key="4">
    <source>
        <dbReference type="ARBA" id="ARBA00023054"/>
    </source>
</evidence>
<sequence length="364" mass="41131">MDSGSDDCDDGPGTFQRSPVQQTIIRPHSQTRNLPVINSVSVTTEEPKKPPKESPVIELPPLDMAPDTMKKTSHADDKTKIAMPTTASSAHPRPAEPAGQRHENGTAPRSRQHTVTVMSVAGQEVKQTFAAARTADNPISLDELEKRMSQLVSKMEKDNIAKLDKTRKDCAKQIQAQKEQAEADQQCLSMNLDEMKKKIEFFGARAPQLSQMTASTMMTPEDTRFLKLEKNQLEMELRTVHDAYKNMFNMYDKLKNLNKDLKEDNAQLREIESTLKEKIATGQEKYMKMVDQATERLNQANECIASLERKSEDDTITLRAKLKKTELQLSTTLQQLEIKRKECMELNEICQALLAKAEIHSDTE</sequence>
<feature type="compositionally biased region" description="Polar residues" evidence="7">
    <location>
        <begin position="15"/>
        <end position="44"/>
    </location>
</feature>
<evidence type="ECO:0000256" key="3">
    <source>
        <dbReference type="ARBA" id="ARBA00022490"/>
    </source>
</evidence>
<feature type="compositionally biased region" description="Acidic residues" evidence="7">
    <location>
        <begin position="1"/>
        <end position="10"/>
    </location>
</feature>
<comment type="similarity">
    <text evidence="2">Belongs to the TACC family.</text>
</comment>
<dbReference type="InterPro" id="IPR007707">
    <property type="entry name" value="TACC_C"/>
</dbReference>
<organism evidence="9 10">
    <name type="scientific">Mesorhabditis spiculigera</name>
    <dbReference type="NCBI Taxonomy" id="96644"/>
    <lineage>
        <taxon>Eukaryota</taxon>
        <taxon>Metazoa</taxon>
        <taxon>Ecdysozoa</taxon>
        <taxon>Nematoda</taxon>
        <taxon>Chromadorea</taxon>
        <taxon>Rhabditida</taxon>
        <taxon>Rhabditina</taxon>
        <taxon>Rhabditomorpha</taxon>
        <taxon>Rhabditoidea</taxon>
        <taxon>Rhabditidae</taxon>
        <taxon>Mesorhabditinae</taxon>
        <taxon>Mesorhabditis</taxon>
    </lineage>
</organism>
<dbReference type="Proteomes" id="UP001177023">
    <property type="component" value="Unassembled WGS sequence"/>
</dbReference>
<dbReference type="Pfam" id="PF05010">
    <property type="entry name" value="TACC_C"/>
    <property type="match status" value="1"/>
</dbReference>
<reference evidence="9" key="1">
    <citation type="submission" date="2023-06" db="EMBL/GenBank/DDBJ databases">
        <authorList>
            <person name="Delattre M."/>
        </authorList>
    </citation>
    <scope>NUCLEOTIDE SEQUENCE</scope>
    <source>
        <strain evidence="9">AF72</strain>
    </source>
</reference>
<feature type="domain" description="Transforming acidic coiled-coil-containing protein C-terminal" evidence="8">
    <location>
        <begin position="162"/>
        <end position="353"/>
    </location>
</feature>
<name>A0AA36DB40_9BILA</name>
<feature type="non-terminal residue" evidence="9">
    <location>
        <position position="1"/>
    </location>
</feature>